<evidence type="ECO:0000256" key="3">
    <source>
        <dbReference type="ARBA" id="ARBA00011738"/>
    </source>
</evidence>
<evidence type="ECO:0000256" key="8">
    <source>
        <dbReference type="RuleBase" id="RU000481"/>
    </source>
</evidence>
<evidence type="ECO:0000256" key="2">
    <source>
        <dbReference type="ARBA" id="ARBA00007441"/>
    </source>
</evidence>
<dbReference type="InterPro" id="IPR050596">
    <property type="entry name" value="AspAT/PAT-like"/>
</dbReference>
<dbReference type="FunFam" id="3.40.640.10:FF:000033">
    <property type="entry name" value="Aspartate aminotransferase"/>
    <property type="match status" value="1"/>
</dbReference>
<evidence type="ECO:0000259" key="9">
    <source>
        <dbReference type="Pfam" id="PF00155"/>
    </source>
</evidence>
<evidence type="ECO:0000256" key="4">
    <source>
        <dbReference type="ARBA" id="ARBA00022576"/>
    </source>
</evidence>
<keyword evidence="4 8" id="KW-0032">Aminotransferase</keyword>
<dbReference type="PROSITE" id="PS00105">
    <property type="entry name" value="AA_TRANSFER_CLASS_1"/>
    <property type="match status" value="1"/>
</dbReference>
<dbReference type="InterPro" id="IPR004839">
    <property type="entry name" value="Aminotransferase_I/II_large"/>
</dbReference>
<dbReference type="InterPro" id="IPR015424">
    <property type="entry name" value="PyrdxlP-dep_Trfase"/>
</dbReference>
<comment type="catalytic activity">
    <reaction evidence="7">
        <text>L-aspartate + 2-oxoglutarate = oxaloacetate + L-glutamate</text>
        <dbReference type="Rhea" id="RHEA:21824"/>
        <dbReference type="ChEBI" id="CHEBI:16452"/>
        <dbReference type="ChEBI" id="CHEBI:16810"/>
        <dbReference type="ChEBI" id="CHEBI:29985"/>
        <dbReference type="ChEBI" id="CHEBI:29991"/>
        <dbReference type="EC" id="2.6.1.1"/>
    </reaction>
</comment>
<proteinExistence type="inferred from homology"/>
<accession>A0A840YEP4</accession>
<sequence length="401" mass="43393">MPALAQRLQEIVISGSTRMSIRARELREAGQEVISLTVGEPDFATPPEAIEAAHQAALAGRTKYPPNDGWPELKAAVQRKFRRENGLDYALDEIIVANGGKQVILDAILATVDAGDEIVIPTPFWSAYADIGKLAGGVPVLVPCPQNNGFKLRPEDLEAAITPRTKWVTLNFPNNPSGAALTRAEVKALADVLMRHPHVWVLSDEMYEHIIYEDTGGHHSIAAVEPGLRERTLTVSGASKTYAMTGWRVGFGGGPRALIKAMTNMQSQTTNGIATVAQAATIAALDGPQDGVEERRRLYRERRDLVVSMLNECPGLQCHKPEGAFYVYPSVAGCLGKTTAGGKRLETDEDVAMALLEENHVATVSGAAYSMSPYIRLSYAADTETLREACARIQDFCRGLA</sequence>
<evidence type="ECO:0000313" key="11">
    <source>
        <dbReference type="Proteomes" id="UP000580654"/>
    </source>
</evidence>
<evidence type="ECO:0000256" key="6">
    <source>
        <dbReference type="ARBA" id="ARBA00022898"/>
    </source>
</evidence>
<dbReference type="Gene3D" id="3.40.640.10">
    <property type="entry name" value="Type I PLP-dependent aspartate aminotransferase-like (Major domain)"/>
    <property type="match status" value="1"/>
</dbReference>
<dbReference type="GO" id="GO:0030170">
    <property type="term" value="F:pyridoxal phosphate binding"/>
    <property type="evidence" value="ECO:0007669"/>
    <property type="project" value="InterPro"/>
</dbReference>
<dbReference type="Proteomes" id="UP000580654">
    <property type="component" value="Unassembled WGS sequence"/>
</dbReference>
<comment type="cofactor">
    <cofactor evidence="1 8">
        <name>pyridoxal 5'-phosphate</name>
        <dbReference type="ChEBI" id="CHEBI:597326"/>
    </cofactor>
</comment>
<reference evidence="10 11" key="1">
    <citation type="submission" date="2020-08" db="EMBL/GenBank/DDBJ databases">
        <title>Genomic Encyclopedia of Type Strains, Phase IV (KMG-IV): sequencing the most valuable type-strain genomes for metagenomic binning, comparative biology and taxonomic classification.</title>
        <authorList>
            <person name="Goeker M."/>
        </authorList>
    </citation>
    <scope>NUCLEOTIDE SEQUENCE [LARGE SCALE GENOMIC DNA]</scope>
    <source>
        <strain evidence="10 11">DSM 25622</strain>
    </source>
</reference>
<dbReference type="AlphaFoldDB" id="A0A840YEP4"/>
<comment type="subunit">
    <text evidence="3">Homodimer.</text>
</comment>
<dbReference type="EMBL" id="JACIJD010000001">
    <property type="protein sequence ID" value="MBB5692353.1"/>
    <property type="molecule type" value="Genomic_DNA"/>
</dbReference>
<gene>
    <name evidence="10" type="ORF">FHS87_000364</name>
</gene>
<comment type="caution">
    <text evidence="10">The sequence shown here is derived from an EMBL/GenBank/DDBJ whole genome shotgun (WGS) entry which is preliminary data.</text>
</comment>
<name>A0A840YEP4_9PROT</name>
<keyword evidence="5 8" id="KW-0808">Transferase</keyword>
<keyword evidence="6" id="KW-0663">Pyridoxal phosphate</keyword>
<keyword evidence="11" id="KW-1185">Reference proteome</keyword>
<dbReference type="Gene3D" id="3.90.1150.10">
    <property type="entry name" value="Aspartate Aminotransferase, domain 1"/>
    <property type="match status" value="1"/>
</dbReference>
<dbReference type="PANTHER" id="PTHR46383">
    <property type="entry name" value="ASPARTATE AMINOTRANSFERASE"/>
    <property type="match status" value="1"/>
</dbReference>
<organism evidence="10 11">
    <name type="scientific">Muricoccus pecuniae</name>
    <dbReference type="NCBI Taxonomy" id="693023"/>
    <lineage>
        <taxon>Bacteria</taxon>
        <taxon>Pseudomonadati</taxon>
        <taxon>Pseudomonadota</taxon>
        <taxon>Alphaproteobacteria</taxon>
        <taxon>Acetobacterales</taxon>
        <taxon>Roseomonadaceae</taxon>
        <taxon>Muricoccus</taxon>
    </lineage>
</organism>
<dbReference type="SUPFAM" id="SSF53383">
    <property type="entry name" value="PLP-dependent transferases"/>
    <property type="match status" value="1"/>
</dbReference>
<evidence type="ECO:0000313" key="10">
    <source>
        <dbReference type="EMBL" id="MBB5692353.1"/>
    </source>
</evidence>
<evidence type="ECO:0000256" key="5">
    <source>
        <dbReference type="ARBA" id="ARBA00022679"/>
    </source>
</evidence>
<dbReference type="Pfam" id="PF00155">
    <property type="entry name" value="Aminotran_1_2"/>
    <property type="match status" value="1"/>
</dbReference>
<protein>
    <recommendedName>
        <fullName evidence="8">Aminotransferase</fullName>
        <ecNumber evidence="8">2.6.1.-</ecNumber>
    </recommendedName>
</protein>
<dbReference type="InterPro" id="IPR015421">
    <property type="entry name" value="PyrdxlP-dep_Trfase_major"/>
</dbReference>
<evidence type="ECO:0000256" key="7">
    <source>
        <dbReference type="ARBA" id="ARBA00049185"/>
    </source>
</evidence>
<dbReference type="PANTHER" id="PTHR46383:SF1">
    <property type="entry name" value="ASPARTATE AMINOTRANSFERASE"/>
    <property type="match status" value="1"/>
</dbReference>
<dbReference type="GO" id="GO:0004069">
    <property type="term" value="F:L-aspartate:2-oxoglutarate aminotransferase activity"/>
    <property type="evidence" value="ECO:0007669"/>
    <property type="project" value="UniProtKB-EC"/>
</dbReference>
<comment type="similarity">
    <text evidence="2 8">Belongs to the class-I pyridoxal-phosphate-dependent aminotransferase family.</text>
</comment>
<dbReference type="InterPro" id="IPR004838">
    <property type="entry name" value="NHTrfase_class1_PyrdxlP-BS"/>
</dbReference>
<dbReference type="GO" id="GO:0006520">
    <property type="term" value="P:amino acid metabolic process"/>
    <property type="evidence" value="ECO:0007669"/>
    <property type="project" value="InterPro"/>
</dbReference>
<evidence type="ECO:0000256" key="1">
    <source>
        <dbReference type="ARBA" id="ARBA00001933"/>
    </source>
</evidence>
<dbReference type="CDD" id="cd00609">
    <property type="entry name" value="AAT_like"/>
    <property type="match status" value="1"/>
</dbReference>
<dbReference type="RefSeq" id="WP_184513190.1">
    <property type="nucleotide sequence ID" value="NZ_JACIJD010000001.1"/>
</dbReference>
<dbReference type="InterPro" id="IPR015422">
    <property type="entry name" value="PyrdxlP-dep_Trfase_small"/>
</dbReference>
<feature type="domain" description="Aminotransferase class I/classII large" evidence="9">
    <location>
        <begin position="32"/>
        <end position="393"/>
    </location>
</feature>
<dbReference type="EC" id="2.6.1.-" evidence="8"/>